<protein>
    <submittedName>
        <fullName evidence="2">3-oxoadipate enol-lactonase</fullName>
    </submittedName>
</protein>
<evidence type="ECO:0000313" key="3">
    <source>
        <dbReference type="Proteomes" id="UP001500839"/>
    </source>
</evidence>
<dbReference type="Proteomes" id="UP001500839">
    <property type="component" value="Unassembled WGS sequence"/>
</dbReference>
<dbReference type="InterPro" id="IPR029058">
    <property type="entry name" value="AB_hydrolase_fold"/>
</dbReference>
<dbReference type="Gene3D" id="3.40.50.1820">
    <property type="entry name" value="alpha/beta hydrolase"/>
    <property type="match status" value="1"/>
</dbReference>
<keyword evidence="3" id="KW-1185">Reference proteome</keyword>
<proteinExistence type="predicted"/>
<dbReference type="PANTHER" id="PTHR43433">
    <property type="entry name" value="HYDROLASE, ALPHA/BETA FOLD FAMILY PROTEIN"/>
    <property type="match status" value="1"/>
</dbReference>
<dbReference type="SUPFAM" id="SSF53474">
    <property type="entry name" value="alpha/beta-Hydrolases"/>
    <property type="match status" value="1"/>
</dbReference>
<evidence type="ECO:0000259" key="1">
    <source>
        <dbReference type="Pfam" id="PF00561"/>
    </source>
</evidence>
<evidence type="ECO:0000313" key="2">
    <source>
        <dbReference type="EMBL" id="GAA4823355.1"/>
    </source>
</evidence>
<dbReference type="RefSeq" id="WP_200172265.1">
    <property type="nucleotide sequence ID" value="NZ_BAABKQ010000001.1"/>
</dbReference>
<dbReference type="Pfam" id="PF00561">
    <property type="entry name" value="Abhydrolase_1"/>
    <property type="match status" value="1"/>
</dbReference>
<feature type="domain" description="AB hydrolase-1" evidence="1">
    <location>
        <begin position="32"/>
        <end position="273"/>
    </location>
</feature>
<dbReference type="InterPro" id="IPR050471">
    <property type="entry name" value="AB_hydrolase"/>
</dbReference>
<name>A0ABP9D390_9ACTN</name>
<dbReference type="PANTHER" id="PTHR43433:SF1">
    <property type="entry name" value="BLL5160 PROTEIN"/>
    <property type="match status" value="1"/>
</dbReference>
<dbReference type="InterPro" id="IPR000073">
    <property type="entry name" value="AB_hydrolase_1"/>
</dbReference>
<sequence length="297" mass="31369">MADDSPLTLAPHDTVITPDGIALGSWSRGEGPTVLLIGGLGMPSMVWEICGLAPALVDAGFRVIRYNARGLAPSMAPPAPYSMDDMAVDAVAVLDHYGIDHAILVGYSMGCYTTQMLLRSHPGRFSAAVLFAGLQPTPVGEIVGEMELGLIDKYGEVPREVLVFEQLMTTLHPSLLQEPAAVGGWRDVLAHGDGGWADPEGFRGQLTASQQWITSHEPRPEHLAAISVPTLVLAFEFDLFFPPAQCQATASLIPGAKFVQIDGAGHGGLFTGPGDSAERITAFCTAHRDGADGYHAG</sequence>
<organism evidence="2 3">
    <name type="scientific">Tomitella cavernea</name>
    <dbReference type="NCBI Taxonomy" id="1387982"/>
    <lineage>
        <taxon>Bacteria</taxon>
        <taxon>Bacillati</taxon>
        <taxon>Actinomycetota</taxon>
        <taxon>Actinomycetes</taxon>
        <taxon>Mycobacteriales</taxon>
        <taxon>Tomitella</taxon>
    </lineage>
</organism>
<dbReference type="EMBL" id="BAABKQ010000001">
    <property type="protein sequence ID" value="GAA4823355.1"/>
    <property type="molecule type" value="Genomic_DNA"/>
</dbReference>
<comment type="caution">
    <text evidence="2">The sequence shown here is derived from an EMBL/GenBank/DDBJ whole genome shotgun (WGS) entry which is preliminary data.</text>
</comment>
<gene>
    <name evidence="2" type="primary">pcaD</name>
    <name evidence="2" type="ORF">GCM10023353_35070</name>
</gene>
<reference evidence="3" key="1">
    <citation type="journal article" date="2019" name="Int. J. Syst. Evol. Microbiol.">
        <title>The Global Catalogue of Microorganisms (GCM) 10K type strain sequencing project: providing services to taxonomists for standard genome sequencing and annotation.</title>
        <authorList>
            <consortium name="The Broad Institute Genomics Platform"/>
            <consortium name="The Broad Institute Genome Sequencing Center for Infectious Disease"/>
            <person name="Wu L."/>
            <person name="Ma J."/>
        </authorList>
    </citation>
    <scope>NUCLEOTIDE SEQUENCE [LARGE SCALE GENOMIC DNA]</scope>
    <source>
        <strain evidence="3">JCM 18542</strain>
    </source>
</reference>
<accession>A0ABP9D390</accession>